<comment type="caution">
    <text evidence="8">The sequence shown here is derived from an EMBL/GenBank/DDBJ whole genome shotgun (WGS) entry which is preliminary data.</text>
</comment>
<dbReference type="GO" id="GO:0043190">
    <property type="term" value="C:ATP-binding cassette (ABC) transporter complex"/>
    <property type="evidence" value="ECO:0007669"/>
    <property type="project" value="InterPro"/>
</dbReference>
<dbReference type="InterPro" id="IPR013525">
    <property type="entry name" value="ABC2_TM"/>
</dbReference>
<feature type="transmembrane region" description="Helical" evidence="6">
    <location>
        <begin position="130"/>
        <end position="153"/>
    </location>
</feature>
<dbReference type="AlphaFoldDB" id="A0A8J3KIA1"/>
<dbReference type="Pfam" id="PF12698">
    <property type="entry name" value="ABC2_membrane_3"/>
    <property type="match status" value="1"/>
</dbReference>
<evidence type="ECO:0000256" key="6">
    <source>
        <dbReference type="SAM" id="Phobius"/>
    </source>
</evidence>
<evidence type="ECO:0000256" key="2">
    <source>
        <dbReference type="ARBA" id="ARBA00022692"/>
    </source>
</evidence>
<proteinExistence type="predicted"/>
<organism evidence="8 9">
    <name type="scientific">Catellatospora coxensis</name>
    <dbReference type="NCBI Taxonomy" id="310354"/>
    <lineage>
        <taxon>Bacteria</taxon>
        <taxon>Bacillati</taxon>
        <taxon>Actinomycetota</taxon>
        <taxon>Actinomycetes</taxon>
        <taxon>Micromonosporales</taxon>
        <taxon>Micromonosporaceae</taxon>
        <taxon>Catellatospora</taxon>
    </lineage>
</organism>
<sequence length="243" mass="25140">MRAYLVFELRRLIREPRMAIFTVVLPVLIYTISSGSSGDAGQVGGVDVAAYLMVSMAAYGALVGALSVGIAVSQERASGWLRQLRITPLAPTQVVAVKALLASLLAIPPVASVGLVAAFAHGVSFSAGQWAALVVLMWLGSLPFAAFGLALGFTLPPQLTQPVSMLGVFGLAFLGGLFVPVAVMPHVLASIATWLPSNRFAELGWSVAGGQAPPLGGVAILAAWAVIFGGLAAWAYRRSAATR</sequence>
<evidence type="ECO:0000259" key="7">
    <source>
        <dbReference type="Pfam" id="PF12698"/>
    </source>
</evidence>
<dbReference type="Proteomes" id="UP000630887">
    <property type="component" value="Unassembled WGS sequence"/>
</dbReference>
<evidence type="ECO:0000313" key="8">
    <source>
        <dbReference type="EMBL" id="GIG03413.1"/>
    </source>
</evidence>
<feature type="transmembrane region" description="Helical" evidence="6">
    <location>
        <begin position="215"/>
        <end position="236"/>
    </location>
</feature>
<dbReference type="GO" id="GO:0046677">
    <property type="term" value="P:response to antibiotic"/>
    <property type="evidence" value="ECO:0007669"/>
    <property type="project" value="UniProtKB-KW"/>
</dbReference>
<dbReference type="PIRSF" id="PIRSF006648">
    <property type="entry name" value="DrrB"/>
    <property type="match status" value="1"/>
</dbReference>
<comment type="subcellular location">
    <subcellularLocation>
        <location evidence="1">Membrane</location>
        <topology evidence="1">Multi-pass membrane protein</topology>
    </subcellularLocation>
</comment>
<reference evidence="8 9" key="1">
    <citation type="submission" date="2021-01" db="EMBL/GenBank/DDBJ databases">
        <title>Whole genome shotgun sequence of Catellatospora coxensis NBRC 107359.</title>
        <authorList>
            <person name="Komaki H."/>
            <person name="Tamura T."/>
        </authorList>
    </citation>
    <scope>NUCLEOTIDE SEQUENCE [LARGE SCALE GENOMIC DNA]</scope>
    <source>
        <strain evidence="8 9">NBRC 107359</strain>
    </source>
</reference>
<dbReference type="InterPro" id="IPR051784">
    <property type="entry name" value="Nod_factor_ABC_transporter"/>
</dbReference>
<keyword evidence="2 6" id="KW-0812">Transmembrane</keyword>
<keyword evidence="9" id="KW-1185">Reference proteome</keyword>
<evidence type="ECO:0000256" key="4">
    <source>
        <dbReference type="ARBA" id="ARBA00023136"/>
    </source>
</evidence>
<keyword evidence="5" id="KW-0046">Antibiotic resistance</keyword>
<keyword evidence="3 6" id="KW-1133">Transmembrane helix</keyword>
<dbReference type="GO" id="GO:0140359">
    <property type="term" value="F:ABC-type transporter activity"/>
    <property type="evidence" value="ECO:0007669"/>
    <property type="project" value="InterPro"/>
</dbReference>
<dbReference type="PANTHER" id="PTHR43229">
    <property type="entry name" value="NODULATION PROTEIN J"/>
    <property type="match status" value="1"/>
</dbReference>
<accession>A0A8J3KIA1</accession>
<feature type="domain" description="ABC-2 type transporter transmembrane" evidence="7">
    <location>
        <begin position="48"/>
        <end position="234"/>
    </location>
</feature>
<dbReference type="EMBL" id="BONI01000001">
    <property type="protein sequence ID" value="GIG03413.1"/>
    <property type="molecule type" value="Genomic_DNA"/>
</dbReference>
<feature type="transmembrane region" description="Helical" evidence="6">
    <location>
        <begin position="48"/>
        <end position="73"/>
    </location>
</feature>
<feature type="transmembrane region" description="Helical" evidence="6">
    <location>
        <begin position="165"/>
        <end position="195"/>
    </location>
</feature>
<protein>
    <submittedName>
        <fullName evidence="8">ABC transporter</fullName>
    </submittedName>
</protein>
<feature type="transmembrane region" description="Helical" evidence="6">
    <location>
        <begin position="94"/>
        <end position="118"/>
    </location>
</feature>
<keyword evidence="4 6" id="KW-0472">Membrane</keyword>
<gene>
    <name evidence="8" type="ORF">Cco03nite_01130</name>
</gene>
<dbReference type="RefSeq" id="WP_203687888.1">
    <property type="nucleotide sequence ID" value="NZ_BAAALC010000038.1"/>
</dbReference>
<evidence type="ECO:0000313" key="9">
    <source>
        <dbReference type="Proteomes" id="UP000630887"/>
    </source>
</evidence>
<evidence type="ECO:0000256" key="3">
    <source>
        <dbReference type="ARBA" id="ARBA00022989"/>
    </source>
</evidence>
<evidence type="ECO:0000256" key="1">
    <source>
        <dbReference type="ARBA" id="ARBA00004141"/>
    </source>
</evidence>
<evidence type="ECO:0000256" key="5">
    <source>
        <dbReference type="ARBA" id="ARBA00023251"/>
    </source>
</evidence>
<dbReference type="PANTHER" id="PTHR43229:SF2">
    <property type="entry name" value="NODULATION PROTEIN J"/>
    <property type="match status" value="1"/>
</dbReference>
<name>A0A8J3KIA1_9ACTN</name>
<dbReference type="InterPro" id="IPR000412">
    <property type="entry name" value="ABC_2_transport"/>
</dbReference>